<comment type="caution">
    <text evidence="12">The sequence shown here is derived from an EMBL/GenBank/DDBJ whole genome shotgun (WGS) entry which is preliminary data.</text>
</comment>
<organism evidence="12 13">
    <name type="scientific">Hymenobacter polaris</name>
    <dbReference type="NCBI Taxonomy" id="2682546"/>
    <lineage>
        <taxon>Bacteria</taxon>
        <taxon>Pseudomonadati</taxon>
        <taxon>Bacteroidota</taxon>
        <taxon>Cytophagia</taxon>
        <taxon>Cytophagales</taxon>
        <taxon>Hymenobacteraceae</taxon>
        <taxon>Hymenobacter</taxon>
    </lineage>
</organism>
<dbReference type="InterPro" id="IPR006260">
    <property type="entry name" value="TonB/TolA_C"/>
</dbReference>
<name>A0A7Y0AF28_9BACT</name>
<dbReference type="GO" id="GO:0055085">
    <property type="term" value="P:transmembrane transport"/>
    <property type="evidence" value="ECO:0007669"/>
    <property type="project" value="InterPro"/>
</dbReference>
<gene>
    <name evidence="12" type="ORF">HHL22_13105</name>
</gene>
<accession>A0A7Y0AF28</accession>
<dbReference type="GO" id="GO:0015031">
    <property type="term" value="P:protein transport"/>
    <property type="evidence" value="ECO:0007669"/>
    <property type="project" value="UniProtKB-KW"/>
</dbReference>
<keyword evidence="9 10" id="KW-0472">Membrane</keyword>
<evidence type="ECO:0000256" key="4">
    <source>
        <dbReference type="ARBA" id="ARBA00022475"/>
    </source>
</evidence>
<feature type="domain" description="TonB C-terminal" evidence="11">
    <location>
        <begin position="436"/>
        <end position="499"/>
    </location>
</feature>
<evidence type="ECO:0000256" key="9">
    <source>
        <dbReference type="ARBA" id="ARBA00023136"/>
    </source>
</evidence>
<evidence type="ECO:0000256" key="1">
    <source>
        <dbReference type="ARBA" id="ARBA00004383"/>
    </source>
</evidence>
<dbReference type="SUPFAM" id="SSF74653">
    <property type="entry name" value="TolA/TonB C-terminal domain"/>
    <property type="match status" value="1"/>
</dbReference>
<dbReference type="Pfam" id="PF03544">
    <property type="entry name" value="TonB_C"/>
    <property type="match status" value="1"/>
</dbReference>
<dbReference type="RefSeq" id="WP_169531808.1">
    <property type="nucleotide sequence ID" value="NZ_JABBGH010000002.1"/>
</dbReference>
<evidence type="ECO:0000256" key="7">
    <source>
        <dbReference type="ARBA" id="ARBA00022927"/>
    </source>
</evidence>
<evidence type="ECO:0000256" key="3">
    <source>
        <dbReference type="ARBA" id="ARBA00022448"/>
    </source>
</evidence>
<keyword evidence="6 10" id="KW-0812">Transmembrane</keyword>
<evidence type="ECO:0000259" key="11">
    <source>
        <dbReference type="Pfam" id="PF03544"/>
    </source>
</evidence>
<evidence type="ECO:0000256" key="5">
    <source>
        <dbReference type="ARBA" id="ARBA00022519"/>
    </source>
</evidence>
<evidence type="ECO:0000256" key="8">
    <source>
        <dbReference type="ARBA" id="ARBA00022989"/>
    </source>
</evidence>
<evidence type="ECO:0000256" key="6">
    <source>
        <dbReference type="ARBA" id="ARBA00022692"/>
    </source>
</evidence>
<proteinExistence type="inferred from homology"/>
<comment type="subcellular location">
    <subcellularLocation>
        <location evidence="1">Cell inner membrane</location>
        <topology evidence="1">Single-pass membrane protein</topology>
        <orientation evidence="1">Periplasmic side</orientation>
    </subcellularLocation>
</comment>
<dbReference type="PANTHER" id="PTHR33446">
    <property type="entry name" value="PROTEIN TONB-RELATED"/>
    <property type="match status" value="1"/>
</dbReference>
<keyword evidence="13" id="KW-1185">Reference proteome</keyword>
<dbReference type="EMBL" id="JABBGH010000002">
    <property type="protein sequence ID" value="NML66144.1"/>
    <property type="molecule type" value="Genomic_DNA"/>
</dbReference>
<keyword evidence="7" id="KW-0653">Protein transport</keyword>
<feature type="transmembrane region" description="Helical" evidence="10">
    <location>
        <begin position="39"/>
        <end position="62"/>
    </location>
</feature>
<feature type="transmembrane region" description="Helical" evidence="10">
    <location>
        <begin position="6"/>
        <end position="27"/>
    </location>
</feature>
<dbReference type="InterPro" id="IPR037682">
    <property type="entry name" value="TonB_C"/>
</dbReference>
<dbReference type="Proteomes" id="UP000559626">
    <property type="component" value="Unassembled WGS sequence"/>
</dbReference>
<evidence type="ECO:0000313" key="12">
    <source>
        <dbReference type="EMBL" id="NML66144.1"/>
    </source>
</evidence>
<keyword evidence="3" id="KW-0813">Transport</keyword>
<comment type="similarity">
    <text evidence="2">Belongs to the TonB family.</text>
</comment>
<keyword evidence="8 10" id="KW-1133">Transmembrane helix</keyword>
<reference evidence="12 13" key="1">
    <citation type="submission" date="2020-04" db="EMBL/GenBank/DDBJ databases">
        <title>Hymenobacter polaris sp. nov., isolated from Arctic soil.</title>
        <authorList>
            <person name="Dahal R.H."/>
        </authorList>
    </citation>
    <scope>NUCLEOTIDE SEQUENCE [LARGE SCALE GENOMIC DNA]</scope>
    <source>
        <strain evidence="12 13">RP-2-7</strain>
    </source>
</reference>
<evidence type="ECO:0000256" key="10">
    <source>
        <dbReference type="SAM" id="Phobius"/>
    </source>
</evidence>
<keyword evidence="4" id="KW-1003">Cell membrane</keyword>
<dbReference type="NCBIfam" id="TIGR01352">
    <property type="entry name" value="tonB_Cterm"/>
    <property type="match status" value="1"/>
</dbReference>
<dbReference type="InterPro" id="IPR051045">
    <property type="entry name" value="TonB-dependent_transducer"/>
</dbReference>
<dbReference type="PANTHER" id="PTHR33446:SF2">
    <property type="entry name" value="PROTEIN TONB"/>
    <property type="match status" value="1"/>
</dbReference>
<evidence type="ECO:0000256" key="2">
    <source>
        <dbReference type="ARBA" id="ARBA00006555"/>
    </source>
</evidence>
<dbReference type="Gene3D" id="3.30.1150.10">
    <property type="match status" value="1"/>
</dbReference>
<dbReference type="GO" id="GO:0098797">
    <property type="term" value="C:plasma membrane protein complex"/>
    <property type="evidence" value="ECO:0007669"/>
    <property type="project" value="TreeGrafter"/>
</dbReference>
<evidence type="ECO:0000313" key="13">
    <source>
        <dbReference type="Proteomes" id="UP000559626"/>
    </source>
</evidence>
<dbReference type="AlphaFoldDB" id="A0A7Y0AF28"/>
<dbReference type="GO" id="GO:0031992">
    <property type="term" value="F:energy transducer activity"/>
    <property type="evidence" value="ECO:0007669"/>
    <property type="project" value="TreeGrafter"/>
</dbReference>
<keyword evidence="5" id="KW-0997">Cell inner membrane</keyword>
<feature type="transmembrane region" description="Helical" evidence="10">
    <location>
        <begin position="279"/>
        <end position="297"/>
    </location>
</feature>
<protein>
    <submittedName>
        <fullName evidence="12">TonB family protein</fullName>
    </submittedName>
</protein>
<feature type="transmembrane region" description="Helical" evidence="10">
    <location>
        <begin position="96"/>
        <end position="117"/>
    </location>
</feature>
<sequence>MNYPDWLLWLGGTLPPLGLLWLLWRLVLRPERCYHYNRALLLLAPVVAAALPLLPGLALPAWPSSTVATGATPGVAAAALLPVAQLGQAVAAPAPGWQWLLGLYALGIALGISRLVWQVARLWRLAGRWPREVHPDYLLVYTGGQLPTSSFGQVVFWNEITGLSSAEADAVLTHELTHARQHHTADVLWLEIWRVVLWPNPFAHLLLPALRLTHELLADQAATAASSPVPYAALLARLATRHVASPPAWPLLQPFLFSSTLTRIAMLHQALPVRRWKQWLVLPLLGIVAFVPGHVALAQTTQPPAAPSSVGSDDQVAYVRRLTREATRRDSLRGPLSADSMREVMVSYPEPNKPNSTYKVRVVRVRKGEWMRPNGTLEVRPWPPGGTSFEAAETPGKEKVYTYVEQMPQLPGGGGQQAIVQAIQRGLKYPVGKVKAGQVFARFIVDSKGVVQHTEIVKGLSAACDQAVLAAIKQLPQFVPGKQNGRAVAVSFTVPIDFKSKP</sequence>